<dbReference type="RefSeq" id="WP_222160563.1">
    <property type="nucleotide sequence ID" value="NZ_CP081864.1"/>
</dbReference>
<dbReference type="InterPro" id="IPR036188">
    <property type="entry name" value="FAD/NAD-bd_sf"/>
</dbReference>
<keyword evidence="3" id="KW-1185">Reference proteome</keyword>
<proteinExistence type="predicted"/>
<sequence>MTHPEPPLSQLAQRLSADLALLELPARPWLKESAPDYDVIIVGAGLCGLTAAAALTLAGVTRILCLDKAPAGQEGPWITSARMDDLRTRKEAAGPALGIPSLTFRAWYEAQYGTSAYQAMARIPRALWMAYLTWYRTVLNLPVRNHAPVTRVEPGQQGWVEVDIATAQGKQQLRARRVVLATGIDGLGGPTLPPVARQIPARYIAHSADIIPPTQVAGKRVAVVGSGASAMDNAAFALENGAERVDIFYRRTTLPRIDKFTGIGHQGLTLGYVHLPDETKWQLMLAGEHAQIPPPRHSVQRVTKHANVAFHRASPLTSLREQDEAIALQTPHGQFHVDFIIFATGFRVDFQARPEFASFANTICQWRDRYHPAADQQHDGLASAPYLGKHFELLPKPGVDAEPATISTLYCFAFPAVLSHGKLTSGIPSIAEGAQRLTRGIVSSLLREDRAELLARFQAYDTPELLGDEWQETAPFSALPLAP</sequence>
<reference evidence="2 3" key="1">
    <citation type="submission" date="2021-08" db="EMBL/GenBank/DDBJ databases">
        <title>Culture and genomic analysis of Symbiopectobacterium purcellii sp. nov. gen. nov., isolated from the leafhopper Empoasca decipiens.</title>
        <authorList>
            <person name="Nadal-Jimenez P."/>
            <person name="Siozios S."/>
            <person name="Halliday N."/>
            <person name="Camara M."/>
            <person name="Hurst G.D.D."/>
        </authorList>
    </citation>
    <scope>NUCLEOTIDE SEQUENCE [LARGE SCALE GENOMIC DNA]</scope>
    <source>
        <strain evidence="2 3">SyEd1</strain>
    </source>
</reference>
<dbReference type="PRINTS" id="PR00420">
    <property type="entry name" value="RNGMNOXGNASE"/>
</dbReference>
<evidence type="ECO:0000313" key="2">
    <source>
        <dbReference type="EMBL" id="QZN97526.1"/>
    </source>
</evidence>
<dbReference type="Proteomes" id="UP000825886">
    <property type="component" value="Chromosome"/>
</dbReference>
<dbReference type="PANTHER" id="PTHR43539:SF91">
    <property type="entry name" value="FAD-DEPENDENT URATE HYDROXYLASE"/>
    <property type="match status" value="1"/>
</dbReference>
<dbReference type="Pfam" id="PF13738">
    <property type="entry name" value="Pyr_redox_3"/>
    <property type="match status" value="1"/>
</dbReference>
<dbReference type="InterPro" id="IPR050982">
    <property type="entry name" value="Auxin_biosynth/cation_transpt"/>
</dbReference>
<dbReference type="Gene3D" id="3.50.50.60">
    <property type="entry name" value="FAD/NAD(P)-binding domain"/>
    <property type="match status" value="1"/>
</dbReference>
<dbReference type="EMBL" id="CP081864">
    <property type="protein sequence ID" value="QZN97526.1"/>
    <property type="molecule type" value="Genomic_DNA"/>
</dbReference>
<protein>
    <submittedName>
        <fullName evidence="2">NAD(P)/FAD-dependent oxidoreductase</fullName>
    </submittedName>
</protein>
<accession>A0ABX9ARX6</accession>
<evidence type="ECO:0000313" key="3">
    <source>
        <dbReference type="Proteomes" id="UP000825886"/>
    </source>
</evidence>
<dbReference type="PANTHER" id="PTHR43539">
    <property type="entry name" value="FLAVIN-BINDING MONOOXYGENASE-LIKE PROTEIN (AFU_ORTHOLOGUE AFUA_4G09220)"/>
    <property type="match status" value="1"/>
</dbReference>
<gene>
    <name evidence="2" type="ORF">K6K13_09480</name>
</gene>
<name>A0ABX9ARX6_9ENTR</name>
<evidence type="ECO:0000256" key="1">
    <source>
        <dbReference type="ARBA" id="ARBA00023002"/>
    </source>
</evidence>
<keyword evidence="1" id="KW-0560">Oxidoreductase</keyword>
<dbReference type="SUPFAM" id="SSF51905">
    <property type="entry name" value="FAD/NAD(P)-binding domain"/>
    <property type="match status" value="2"/>
</dbReference>
<organism evidence="2 3">
    <name type="scientific">Symbiopectobacterium purcellii</name>
    <dbReference type="NCBI Taxonomy" id="2871826"/>
    <lineage>
        <taxon>Bacteria</taxon>
        <taxon>Pseudomonadati</taxon>
        <taxon>Pseudomonadota</taxon>
        <taxon>Gammaproteobacteria</taxon>
        <taxon>Enterobacterales</taxon>
        <taxon>Enterobacteriaceae</taxon>
    </lineage>
</organism>